<dbReference type="Pfam" id="PF02001">
    <property type="entry name" value="DUF134"/>
    <property type="match status" value="1"/>
</dbReference>
<comment type="similarity">
    <text evidence="1 2">Belongs to the UPF0251 family.</text>
</comment>
<protein>
    <recommendedName>
        <fullName evidence="2">UPF0251 protein SAMN04488587_0618</fullName>
    </recommendedName>
</protein>
<evidence type="ECO:0000256" key="1">
    <source>
        <dbReference type="ARBA" id="ARBA00009350"/>
    </source>
</evidence>
<dbReference type="InterPro" id="IPR002852">
    <property type="entry name" value="UPF0251"/>
</dbReference>
<dbReference type="AlphaFoldDB" id="A0A1H9YKU9"/>
<dbReference type="EMBL" id="FOHQ01000001">
    <property type="protein sequence ID" value="SES69226.1"/>
    <property type="molecule type" value="Genomic_DNA"/>
</dbReference>
<feature type="region of interest" description="Disordered" evidence="3">
    <location>
        <begin position="101"/>
        <end position="132"/>
    </location>
</feature>
<keyword evidence="5" id="KW-1185">Reference proteome</keyword>
<dbReference type="Proteomes" id="UP000243338">
    <property type="component" value="Unassembled WGS sequence"/>
</dbReference>
<organism evidence="4 5">
    <name type="scientific">Methanococcoides vulcani</name>
    <dbReference type="NCBI Taxonomy" id="1353158"/>
    <lineage>
        <taxon>Archaea</taxon>
        <taxon>Methanobacteriati</taxon>
        <taxon>Methanobacteriota</taxon>
        <taxon>Stenosarchaea group</taxon>
        <taxon>Methanomicrobia</taxon>
        <taxon>Methanosarcinales</taxon>
        <taxon>Methanosarcinaceae</taxon>
        <taxon>Methanococcoides</taxon>
    </lineage>
</organism>
<evidence type="ECO:0000256" key="2">
    <source>
        <dbReference type="HAMAP-Rule" id="MF_00674"/>
    </source>
</evidence>
<evidence type="ECO:0000256" key="3">
    <source>
        <dbReference type="SAM" id="MobiDB-lite"/>
    </source>
</evidence>
<reference evidence="5" key="1">
    <citation type="submission" date="2016-10" db="EMBL/GenBank/DDBJ databases">
        <authorList>
            <person name="Varghese N."/>
            <person name="Submissions S."/>
        </authorList>
    </citation>
    <scope>NUCLEOTIDE SEQUENCE [LARGE SCALE GENOMIC DNA]</scope>
    <source>
        <strain evidence="5">SLH 33</strain>
    </source>
</reference>
<proteinExistence type="inferred from homology"/>
<dbReference type="STRING" id="1353158.SAMN04488587_0618"/>
<dbReference type="PANTHER" id="PTHR37478:SF2">
    <property type="entry name" value="UPF0251 PROTEIN TK0562"/>
    <property type="match status" value="1"/>
</dbReference>
<dbReference type="OrthoDB" id="74471at2157"/>
<dbReference type="RefSeq" id="WP_091688829.1">
    <property type="nucleotide sequence ID" value="NZ_CAAGSJ010000003.1"/>
</dbReference>
<gene>
    <name evidence="4" type="ORF">SAMN04488587_0618</name>
</gene>
<dbReference type="PANTHER" id="PTHR37478">
    <property type="match status" value="1"/>
</dbReference>
<sequence>MGRPRKRRMVNFDHNVRHFKPSGVYLKDLEEVNITIDELETLRLSYLEKMKQDNAAQTMEIHQSTFQRTLQRTLQKIADALVHGKSIRVEGGDYTMPGKDGTGPMGQGPVGGQNQGQGRGQRGFRGGKGAGTAGPGGECKCPSCGYEQVHQPGVPCAQMTCPECGKPMIRK</sequence>
<evidence type="ECO:0000313" key="4">
    <source>
        <dbReference type="EMBL" id="SES69226.1"/>
    </source>
</evidence>
<dbReference type="HAMAP" id="MF_00674">
    <property type="entry name" value="UPF0251"/>
    <property type="match status" value="1"/>
</dbReference>
<accession>A0A1H9YKU9</accession>
<name>A0A1H9YKU9_9EURY</name>
<evidence type="ECO:0000313" key="5">
    <source>
        <dbReference type="Proteomes" id="UP000243338"/>
    </source>
</evidence>